<protein>
    <submittedName>
        <fullName evidence="1">Uncharacterized protein</fullName>
    </submittedName>
</protein>
<sequence length="135" mass="15205">MRFWLAILAVSLSLFFIEKGVETSQQDRTESMETTTESALLDAWAEQQAVSRKYLSDAMASSANVIMTARQYTLQSAKVQNHSYKSIDILKSSSRTIGHDSEFYCRNRFTSNTRNGVISGSMSDYITASLKRIII</sequence>
<gene>
    <name evidence="1" type="ORF">IAB93_00890</name>
</gene>
<evidence type="ECO:0000313" key="1">
    <source>
        <dbReference type="EMBL" id="MBO8464536.1"/>
    </source>
</evidence>
<accession>A0A9D9N8P6</accession>
<reference evidence="1" key="2">
    <citation type="journal article" date="2021" name="PeerJ">
        <title>Extensive microbial diversity within the chicken gut microbiome revealed by metagenomics and culture.</title>
        <authorList>
            <person name="Gilroy R."/>
            <person name="Ravi A."/>
            <person name="Getino M."/>
            <person name="Pursley I."/>
            <person name="Horton D.L."/>
            <person name="Alikhan N.F."/>
            <person name="Baker D."/>
            <person name="Gharbi K."/>
            <person name="Hall N."/>
            <person name="Watson M."/>
            <person name="Adriaenssens E.M."/>
            <person name="Foster-Nyarko E."/>
            <person name="Jarju S."/>
            <person name="Secka A."/>
            <person name="Antonio M."/>
            <person name="Oren A."/>
            <person name="Chaudhuri R.R."/>
            <person name="La Ragione R."/>
            <person name="Hildebrand F."/>
            <person name="Pallen M.J."/>
        </authorList>
    </citation>
    <scope>NUCLEOTIDE SEQUENCE</scope>
    <source>
        <strain evidence="1">10037</strain>
    </source>
</reference>
<comment type="caution">
    <text evidence="1">The sequence shown here is derived from an EMBL/GenBank/DDBJ whole genome shotgun (WGS) entry which is preliminary data.</text>
</comment>
<proteinExistence type="predicted"/>
<evidence type="ECO:0000313" key="2">
    <source>
        <dbReference type="Proteomes" id="UP000823597"/>
    </source>
</evidence>
<reference evidence="1" key="1">
    <citation type="submission" date="2020-10" db="EMBL/GenBank/DDBJ databases">
        <authorList>
            <person name="Gilroy R."/>
        </authorList>
    </citation>
    <scope>NUCLEOTIDE SEQUENCE</scope>
    <source>
        <strain evidence="1">10037</strain>
    </source>
</reference>
<dbReference type="EMBL" id="JADIME010000010">
    <property type="protein sequence ID" value="MBO8464536.1"/>
    <property type="molecule type" value="Genomic_DNA"/>
</dbReference>
<dbReference type="AlphaFoldDB" id="A0A9D9N8P6"/>
<organism evidence="1 2">
    <name type="scientific">Candidatus Merdivivens pullistercoris</name>
    <dbReference type="NCBI Taxonomy" id="2840873"/>
    <lineage>
        <taxon>Bacteria</taxon>
        <taxon>Pseudomonadati</taxon>
        <taxon>Bacteroidota</taxon>
        <taxon>Bacteroidia</taxon>
        <taxon>Bacteroidales</taxon>
        <taxon>Muribaculaceae</taxon>
        <taxon>Muribaculaceae incertae sedis</taxon>
        <taxon>Candidatus Merdivivens</taxon>
    </lineage>
</organism>
<name>A0A9D9N8P6_9BACT</name>
<dbReference type="Proteomes" id="UP000823597">
    <property type="component" value="Unassembled WGS sequence"/>
</dbReference>